<dbReference type="AlphaFoldDB" id="A0A9P6QC24"/>
<feature type="compositionally biased region" description="Low complexity" evidence="2">
    <location>
        <begin position="437"/>
        <end position="452"/>
    </location>
</feature>
<evidence type="ECO:0000256" key="2">
    <source>
        <dbReference type="SAM" id="MobiDB-lite"/>
    </source>
</evidence>
<feature type="region of interest" description="Disordered" evidence="2">
    <location>
        <begin position="963"/>
        <end position="997"/>
    </location>
</feature>
<dbReference type="EMBL" id="JAAAJB010000190">
    <property type="protein sequence ID" value="KAG0262347.1"/>
    <property type="molecule type" value="Genomic_DNA"/>
</dbReference>
<dbReference type="Proteomes" id="UP000807716">
    <property type="component" value="Unassembled WGS sequence"/>
</dbReference>
<comment type="caution">
    <text evidence="3">The sequence shown here is derived from an EMBL/GenBank/DDBJ whole genome shotgun (WGS) entry which is preliminary data.</text>
</comment>
<feature type="region of interest" description="Disordered" evidence="2">
    <location>
        <begin position="1"/>
        <end position="79"/>
    </location>
</feature>
<dbReference type="PANTHER" id="PTHR14332">
    <property type="entry name" value="DISRUPTED IN SCHIZOPHRENIA 1 PROTEIN"/>
    <property type="match status" value="1"/>
</dbReference>
<feature type="compositionally biased region" description="Polar residues" evidence="2">
    <location>
        <begin position="1033"/>
        <end position="1042"/>
    </location>
</feature>
<evidence type="ECO:0008006" key="5">
    <source>
        <dbReference type="Google" id="ProtNLM"/>
    </source>
</evidence>
<dbReference type="GO" id="GO:0005874">
    <property type="term" value="C:microtubule"/>
    <property type="evidence" value="ECO:0007669"/>
    <property type="project" value="TreeGrafter"/>
</dbReference>
<evidence type="ECO:0000256" key="1">
    <source>
        <dbReference type="SAM" id="Coils"/>
    </source>
</evidence>
<dbReference type="PANTHER" id="PTHR14332:SF3">
    <property type="entry name" value="DISRUPTED IN SCHIZOPHRENIA 1 PROTEIN"/>
    <property type="match status" value="1"/>
</dbReference>
<feature type="region of interest" description="Disordered" evidence="2">
    <location>
        <begin position="349"/>
        <end position="481"/>
    </location>
</feature>
<proteinExistence type="predicted"/>
<feature type="region of interest" description="Disordered" evidence="2">
    <location>
        <begin position="111"/>
        <end position="256"/>
    </location>
</feature>
<reference evidence="3" key="1">
    <citation type="journal article" date="2020" name="Fungal Divers.">
        <title>Resolving the Mortierellaceae phylogeny through synthesis of multi-gene phylogenetics and phylogenomics.</title>
        <authorList>
            <person name="Vandepol N."/>
            <person name="Liber J."/>
            <person name="Desiro A."/>
            <person name="Na H."/>
            <person name="Kennedy M."/>
            <person name="Barry K."/>
            <person name="Grigoriev I.V."/>
            <person name="Miller A.N."/>
            <person name="O'Donnell K."/>
            <person name="Stajich J.E."/>
            <person name="Bonito G."/>
        </authorList>
    </citation>
    <scope>NUCLEOTIDE SEQUENCE</scope>
    <source>
        <strain evidence="3">BC1065</strain>
    </source>
</reference>
<feature type="compositionally biased region" description="Low complexity" evidence="2">
    <location>
        <begin position="395"/>
        <end position="404"/>
    </location>
</feature>
<dbReference type="GO" id="GO:0045111">
    <property type="term" value="C:intermediate filament cytoskeleton"/>
    <property type="evidence" value="ECO:0007669"/>
    <property type="project" value="TreeGrafter"/>
</dbReference>
<gene>
    <name evidence="3" type="ORF">DFQ27_002419</name>
</gene>
<feature type="compositionally biased region" description="Low complexity" evidence="2">
    <location>
        <begin position="112"/>
        <end position="143"/>
    </location>
</feature>
<feature type="coiled-coil region" evidence="1">
    <location>
        <begin position="610"/>
        <end position="771"/>
    </location>
</feature>
<feature type="coiled-coil region" evidence="1">
    <location>
        <begin position="831"/>
        <end position="858"/>
    </location>
</feature>
<evidence type="ECO:0000313" key="4">
    <source>
        <dbReference type="Proteomes" id="UP000807716"/>
    </source>
</evidence>
<sequence length="1115" mass="123544">MSSVSRRYREYQGSGDGDEDSGERSGAGFRTSYEDDEDEDLMNPRATLLKEDASPPLQWGGMGLQHHAATDQEELSSSRFGIDDIAGGAFAVPMDPRERPPSVFNIASTTTLEPLSSSGRSLSKLPSSAASSISVSSPPSILATTSASKNSADPPKRRKWQPPSKTQGESATTSIASTLFSTSLLDDEDHDQKQHSGLISGDEAPSAPVPAVTTERSKEGDDPAANGATGDVAIPRKSTSPPPTTSSSAASSSQSAFSFETLSISRKGIASGLASLKNSIMIPSVHQQQSPVSPSTGVAAVTGSATMQRTYDHEDGARPMLTHSQSNLLDQVVHATNDTYAETLFDTHHHPSRAHEHHRHYGGGRTTKSESTTPRVIDADLGAGSSKRHGGGRWGSNSSSSSTSVQAKWSQEMSGAGIGSPRGYHSLQSSRTLSHWTSPSSSTVLLPPTTAGGHDGGSGRSRRPHRGGGGEASSSALQAGSQHLAAVEGEFQRLMQHQSQLLMRKADLDKELLSLYSRRNQCEVKQGQAAAQEQYEEAEGLRVRARAIAERIETVEPLLAETERRLWAVGQRQLELGKSVAQSQLQLIQEMQRSQQHRRAKMRQVQEREVRRHLEEVGRIAAEREKVEQERSEIALSADFLGKNEQELKSRMEDETKTEQEQLQEVLDARSQIKNEIEELQQRLTQLRTKDVELDGDESRLRQKIHKMTAHFDERAKEVRQERAHLDDRISDLNHKAQKLDHAETEIQAWKQRSQRAQDDMEHEIQSLQEQQMRLTSVHTHFEQEMESIKALFAEEETFRELKARWAMRASSLVEDLAKHEQLCQTLATKLLEEQKQINILEQGIERLETQIPKLESSKTLAVQQRDFKQAAWYAKEISITTEAIQSKRAELDERRKAEDEQEQSRLTQLNKDYERQKAFVQEEESKLAKEIEDELKSLSEQLVAKEESMISLATQSIGSIKDEDKTLATPPTSATTDEADKGHDAKELVSATNAPSENPQLLLFKSLFKEKLSDLEMMRELAKVRFGRQEPRLQSSTSSTLVGVVDTKLREDDSAQPAADAKSDTNDLGKEEENNKKQEEGHRIERDIQAAIAEEDYEKAAELQAQLDSLRGAA</sequence>
<dbReference type="InterPro" id="IPR026081">
    <property type="entry name" value="DISC1"/>
</dbReference>
<protein>
    <recommendedName>
        <fullName evidence="5">UVR domain-containing protein</fullName>
    </recommendedName>
</protein>
<feature type="compositionally biased region" description="Basic residues" evidence="2">
    <location>
        <begin position="350"/>
        <end position="362"/>
    </location>
</feature>
<feature type="compositionally biased region" description="Basic and acidic residues" evidence="2">
    <location>
        <begin position="1062"/>
        <end position="1085"/>
    </location>
</feature>
<keyword evidence="4" id="KW-1185">Reference proteome</keyword>
<name>A0A9P6QC24_9FUNG</name>
<feature type="compositionally biased region" description="Basic and acidic residues" evidence="2">
    <location>
        <begin position="979"/>
        <end position="988"/>
    </location>
</feature>
<feature type="coiled-coil region" evidence="1">
    <location>
        <begin position="897"/>
        <end position="949"/>
    </location>
</feature>
<feature type="compositionally biased region" description="Polar residues" evidence="2">
    <location>
        <begin position="426"/>
        <end position="436"/>
    </location>
</feature>
<accession>A0A9P6QC24</accession>
<keyword evidence="1" id="KW-0175">Coiled coil</keyword>
<evidence type="ECO:0000313" key="3">
    <source>
        <dbReference type="EMBL" id="KAG0262347.1"/>
    </source>
</evidence>
<feature type="compositionally biased region" description="Polar residues" evidence="2">
    <location>
        <begin position="472"/>
        <end position="481"/>
    </location>
</feature>
<dbReference type="GO" id="GO:0005815">
    <property type="term" value="C:microtubule organizing center"/>
    <property type="evidence" value="ECO:0007669"/>
    <property type="project" value="TreeGrafter"/>
</dbReference>
<dbReference type="OrthoDB" id="2416276at2759"/>
<organism evidence="3 4">
    <name type="scientific">Actinomortierella ambigua</name>
    <dbReference type="NCBI Taxonomy" id="1343610"/>
    <lineage>
        <taxon>Eukaryota</taxon>
        <taxon>Fungi</taxon>
        <taxon>Fungi incertae sedis</taxon>
        <taxon>Mucoromycota</taxon>
        <taxon>Mortierellomycotina</taxon>
        <taxon>Mortierellomycetes</taxon>
        <taxon>Mortierellales</taxon>
        <taxon>Mortierellaceae</taxon>
        <taxon>Actinomortierella</taxon>
    </lineage>
</organism>
<feature type="region of interest" description="Disordered" evidence="2">
    <location>
        <begin position="1028"/>
        <end position="1085"/>
    </location>
</feature>
<feature type="compositionally biased region" description="Polar residues" evidence="2">
    <location>
        <begin position="163"/>
        <end position="184"/>
    </location>
</feature>
<feature type="compositionally biased region" description="Low complexity" evidence="2">
    <location>
        <begin position="245"/>
        <end position="256"/>
    </location>
</feature>